<dbReference type="PANTHER" id="PTHR33332">
    <property type="entry name" value="REVERSE TRANSCRIPTASE DOMAIN-CONTAINING PROTEIN"/>
    <property type="match status" value="1"/>
</dbReference>
<proteinExistence type="predicted"/>
<evidence type="ECO:0008006" key="3">
    <source>
        <dbReference type="Google" id="ProtNLM"/>
    </source>
</evidence>
<evidence type="ECO:0000313" key="1">
    <source>
        <dbReference type="EMBL" id="MPD06048.1"/>
    </source>
</evidence>
<dbReference type="AlphaFoldDB" id="A0A5B7KL09"/>
<evidence type="ECO:0000313" key="2">
    <source>
        <dbReference type="Proteomes" id="UP000324222"/>
    </source>
</evidence>
<protein>
    <recommendedName>
        <fullName evidence="3">Endonuclease-reverse transcriptase</fullName>
    </recommendedName>
</protein>
<dbReference type="Proteomes" id="UP000324222">
    <property type="component" value="Unassembled WGS sequence"/>
</dbReference>
<dbReference type="EMBL" id="VSRR010149164">
    <property type="protein sequence ID" value="MPD06048.1"/>
    <property type="molecule type" value="Genomic_DNA"/>
</dbReference>
<organism evidence="1 2">
    <name type="scientific">Portunus trituberculatus</name>
    <name type="common">Swimming crab</name>
    <name type="synonym">Neptunus trituberculatus</name>
    <dbReference type="NCBI Taxonomy" id="210409"/>
    <lineage>
        <taxon>Eukaryota</taxon>
        <taxon>Metazoa</taxon>
        <taxon>Ecdysozoa</taxon>
        <taxon>Arthropoda</taxon>
        <taxon>Crustacea</taxon>
        <taxon>Multicrustacea</taxon>
        <taxon>Malacostraca</taxon>
        <taxon>Eumalacostraca</taxon>
        <taxon>Eucarida</taxon>
        <taxon>Decapoda</taxon>
        <taxon>Pleocyemata</taxon>
        <taxon>Brachyura</taxon>
        <taxon>Eubrachyura</taxon>
        <taxon>Portunoidea</taxon>
        <taxon>Portunidae</taxon>
        <taxon>Portuninae</taxon>
        <taxon>Portunus</taxon>
    </lineage>
</organism>
<keyword evidence="2" id="KW-1185">Reference proteome</keyword>
<reference evidence="1 2" key="1">
    <citation type="submission" date="2019-05" db="EMBL/GenBank/DDBJ databases">
        <title>Another draft genome of Portunus trituberculatus and its Hox gene families provides insights of decapod evolution.</title>
        <authorList>
            <person name="Jeong J.-H."/>
            <person name="Song I."/>
            <person name="Kim S."/>
            <person name="Choi T."/>
            <person name="Kim D."/>
            <person name="Ryu S."/>
            <person name="Kim W."/>
        </authorList>
    </citation>
    <scope>NUCLEOTIDE SEQUENCE [LARGE SCALE GENOMIC DNA]</scope>
    <source>
        <tissue evidence="1">Muscle</tissue>
    </source>
</reference>
<comment type="caution">
    <text evidence="1">The sequence shown here is derived from an EMBL/GenBank/DDBJ whole genome shotgun (WGS) entry which is preliminary data.</text>
</comment>
<sequence>MEFGKSKNRITRQYELGEEKIKKVESEKDLGVLIIKEMSPYKHINEIVGETYNLLRNIRNAFSYTDEDMVKKLLVSLIRPRLWYAAVLWSPYTWKNIRKIERIQRAATKLAPTSSAFTYEKRLERLELPTLEQRRKRGDLLTIYKIMNNMELPDRINLLKRDRRDRRGHGLKLRKDNYKRDFKKNNFLHRVIDTYMERTGQRGGVCKVYTRL</sequence>
<name>A0A5B7KL09_PORTR</name>
<dbReference type="OrthoDB" id="6379840at2759"/>
<gene>
    <name evidence="1" type="ORF">E2C01_101828</name>
</gene>
<accession>A0A5B7KL09</accession>